<evidence type="ECO:0000256" key="1">
    <source>
        <dbReference type="ARBA" id="ARBA00007626"/>
    </source>
</evidence>
<evidence type="ECO:0000256" key="2">
    <source>
        <dbReference type="ARBA" id="ARBA00022737"/>
    </source>
</evidence>
<dbReference type="KEGG" id="mtr:11429601"/>
<dbReference type="Pfam" id="PF13812">
    <property type="entry name" value="PPR_3"/>
    <property type="match status" value="1"/>
</dbReference>
<feature type="repeat" description="PPR" evidence="3">
    <location>
        <begin position="172"/>
        <end position="206"/>
    </location>
</feature>
<dbReference type="Proteomes" id="UP000265566">
    <property type="component" value="Chromosome 1"/>
</dbReference>
<accession>G7I4C5</accession>
<evidence type="ECO:0000313" key="7">
    <source>
        <dbReference type="Proteomes" id="UP000002051"/>
    </source>
</evidence>
<dbReference type="Pfam" id="PF01535">
    <property type="entry name" value="PPR"/>
    <property type="match status" value="1"/>
</dbReference>
<organism evidence="4 7">
    <name type="scientific">Medicago truncatula</name>
    <name type="common">Barrel medic</name>
    <name type="synonym">Medicago tribuloides</name>
    <dbReference type="NCBI Taxonomy" id="3880"/>
    <lineage>
        <taxon>Eukaryota</taxon>
        <taxon>Viridiplantae</taxon>
        <taxon>Streptophyta</taxon>
        <taxon>Embryophyta</taxon>
        <taxon>Tracheophyta</taxon>
        <taxon>Spermatophyta</taxon>
        <taxon>Magnoliopsida</taxon>
        <taxon>eudicotyledons</taxon>
        <taxon>Gunneridae</taxon>
        <taxon>Pentapetalae</taxon>
        <taxon>rosids</taxon>
        <taxon>fabids</taxon>
        <taxon>Fabales</taxon>
        <taxon>Fabaceae</taxon>
        <taxon>Papilionoideae</taxon>
        <taxon>50 kb inversion clade</taxon>
        <taxon>NPAAA clade</taxon>
        <taxon>Hologalegina</taxon>
        <taxon>IRL clade</taxon>
        <taxon>Trifolieae</taxon>
        <taxon>Medicago</taxon>
    </lineage>
</organism>
<dbReference type="HOGENOM" id="CLU_056081_0_0_1"/>
<dbReference type="Pfam" id="PF13041">
    <property type="entry name" value="PPR_2"/>
    <property type="match status" value="1"/>
</dbReference>
<name>G7I4C5_MEDTR</name>
<dbReference type="PaxDb" id="3880-AES58793"/>
<dbReference type="AlphaFoldDB" id="G7I4C5"/>
<dbReference type="OrthoDB" id="411857at2759"/>
<proteinExistence type="inferred from homology"/>
<dbReference type="EnsemblPlants" id="AES58793">
    <property type="protein sequence ID" value="AES58793"/>
    <property type="gene ID" value="MTR_1g008360"/>
</dbReference>
<evidence type="ECO:0000256" key="3">
    <source>
        <dbReference type="PROSITE-ProRule" id="PRU00708"/>
    </source>
</evidence>
<reference evidence="4 7" key="2">
    <citation type="journal article" date="2014" name="BMC Genomics">
        <title>An improved genome release (version Mt4.0) for the model legume Medicago truncatula.</title>
        <authorList>
            <person name="Tang H."/>
            <person name="Krishnakumar V."/>
            <person name="Bidwell S."/>
            <person name="Rosen B."/>
            <person name="Chan A."/>
            <person name="Zhou S."/>
            <person name="Gentzbittel L."/>
            <person name="Childs K.L."/>
            <person name="Yandell M."/>
            <person name="Gundlach H."/>
            <person name="Mayer K.F."/>
            <person name="Schwartz D.C."/>
            <person name="Town C.D."/>
        </authorList>
    </citation>
    <scope>GENOME REANNOTATION</scope>
    <source>
        <strain evidence="6 7">cv. Jemalong A17</strain>
    </source>
</reference>
<reference evidence="6" key="3">
    <citation type="submission" date="2015-04" db="UniProtKB">
        <authorList>
            <consortium name="EnsemblPlants"/>
        </authorList>
    </citation>
    <scope>IDENTIFICATION</scope>
    <source>
        <strain evidence="6">cv. Jemalong A17</strain>
    </source>
</reference>
<gene>
    <name evidence="6" type="primary">11429601</name>
    <name evidence="4" type="ordered locus">MTR_1g008360</name>
    <name evidence="5" type="ORF">MtrunA17_Chr1g0147201</name>
</gene>
<keyword evidence="2" id="KW-0677">Repeat</keyword>
<reference evidence="5" key="4">
    <citation type="journal article" date="2018" name="Nat. Plants">
        <title>Whole-genome landscape of Medicago truncatula symbiotic genes.</title>
        <authorList>
            <person name="Pecrix Y."/>
            <person name="Gamas P."/>
            <person name="Carrere S."/>
        </authorList>
    </citation>
    <scope>NUCLEOTIDE SEQUENCE</scope>
    <source>
        <tissue evidence="5">Leaves</tissue>
    </source>
</reference>
<dbReference type="OMA" id="EKVICSY"/>
<dbReference type="GO" id="GO:0003729">
    <property type="term" value="F:mRNA binding"/>
    <property type="evidence" value="ECO:0007669"/>
    <property type="project" value="InterPro"/>
</dbReference>
<dbReference type="InterPro" id="IPR044179">
    <property type="entry name" value="PPR5-like"/>
</dbReference>
<dbReference type="Gramene" id="rna115">
    <property type="protein sequence ID" value="RHN76742.1"/>
    <property type="gene ID" value="gene115"/>
</dbReference>
<dbReference type="PANTHER" id="PTHR47874">
    <property type="entry name" value="EXPRESSED PROTEIN"/>
    <property type="match status" value="1"/>
</dbReference>
<dbReference type="InterPro" id="IPR002885">
    <property type="entry name" value="PPR_rpt"/>
</dbReference>
<keyword evidence="7" id="KW-1185">Reference proteome</keyword>
<dbReference type="EMBL" id="PSQE01000001">
    <property type="protein sequence ID" value="RHN76742.1"/>
    <property type="molecule type" value="Genomic_DNA"/>
</dbReference>
<protein>
    <submittedName>
        <fullName evidence="4">PPR containing plant-like protein</fullName>
    </submittedName>
    <submittedName>
        <fullName evidence="5">Putative pentatricopeptide</fullName>
    </submittedName>
</protein>
<dbReference type="PANTHER" id="PTHR47874:SF4">
    <property type="entry name" value="EXPRESSED PROTEIN"/>
    <property type="match status" value="1"/>
</dbReference>
<dbReference type="GO" id="GO:0003723">
    <property type="term" value="F:RNA binding"/>
    <property type="evidence" value="ECO:0000318"/>
    <property type="project" value="GO_Central"/>
</dbReference>
<sequence length="428" mass="48516">MASGIRVLSIARKSYSGRIPHNFFFRNHSSNSKSNSNPLLHKLLHLPNSHIKPTLDHEFPSLPTSLLSFDFLITSLSPSSQKPNLVLEWILEKLLKENVKDHGRFSELIFLCGKLKNVQLGINVFTSMEGVGVKPTSLVFNSLISACLSSHDIVTAYSLFEIMESSENYKPDFHTYNNFISAFSKSGNVDAMLAWYSAKKATGLGPDLQTFESVISGCVNSKNYEIADRVFEEMKISEMIPNVTILESMLKGFCSQKSLCRANEFFKFVLDNRWQISETMAAMLVVLYHEQGQVEKMEELLETITSYPIDSGVLSQIHCGIVTMYAMLDRLDEVELSVGRMLKQGMSFTSSDDVEKVICSYFRKEAYDRLDIFLECIKNCYVHTRSTYDLLISGYRRANLHEKVDLVLADMESVGLADMKMWDLVLLN</sequence>
<reference evidence="4 7" key="1">
    <citation type="journal article" date="2011" name="Nature">
        <title>The Medicago genome provides insight into the evolution of rhizobial symbioses.</title>
        <authorList>
            <person name="Young N.D."/>
            <person name="Debelle F."/>
            <person name="Oldroyd G.E."/>
            <person name="Geurts R."/>
            <person name="Cannon S.B."/>
            <person name="Udvardi M.K."/>
            <person name="Benedito V.A."/>
            <person name="Mayer K.F."/>
            <person name="Gouzy J."/>
            <person name="Schoof H."/>
            <person name="Van de Peer Y."/>
            <person name="Proost S."/>
            <person name="Cook D.R."/>
            <person name="Meyers B.C."/>
            <person name="Spannagl M."/>
            <person name="Cheung F."/>
            <person name="De Mita S."/>
            <person name="Krishnakumar V."/>
            <person name="Gundlach H."/>
            <person name="Zhou S."/>
            <person name="Mudge J."/>
            <person name="Bharti A.K."/>
            <person name="Murray J.D."/>
            <person name="Naoumkina M.A."/>
            <person name="Rosen B."/>
            <person name="Silverstein K.A."/>
            <person name="Tang H."/>
            <person name="Rombauts S."/>
            <person name="Zhao P.X."/>
            <person name="Zhou P."/>
            <person name="Barbe V."/>
            <person name="Bardou P."/>
            <person name="Bechner M."/>
            <person name="Bellec A."/>
            <person name="Berger A."/>
            <person name="Berges H."/>
            <person name="Bidwell S."/>
            <person name="Bisseling T."/>
            <person name="Choisne N."/>
            <person name="Couloux A."/>
            <person name="Denny R."/>
            <person name="Deshpande S."/>
            <person name="Dai X."/>
            <person name="Doyle J.J."/>
            <person name="Dudez A.M."/>
            <person name="Farmer A.D."/>
            <person name="Fouteau S."/>
            <person name="Franken C."/>
            <person name="Gibelin C."/>
            <person name="Gish J."/>
            <person name="Goldstein S."/>
            <person name="Gonzalez A.J."/>
            <person name="Green P.J."/>
            <person name="Hallab A."/>
            <person name="Hartog M."/>
            <person name="Hua A."/>
            <person name="Humphray S.J."/>
            <person name="Jeong D.H."/>
            <person name="Jing Y."/>
            <person name="Jocker A."/>
            <person name="Kenton S.M."/>
            <person name="Kim D.J."/>
            <person name="Klee K."/>
            <person name="Lai H."/>
            <person name="Lang C."/>
            <person name="Lin S."/>
            <person name="Macmil S.L."/>
            <person name="Magdelenat G."/>
            <person name="Matthews L."/>
            <person name="McCorrison J."/>
            <person name="Monaghan E.L."/>
            <person name="Mun J.H."/>
            <person name="Najar F.Z."/>
            <person name="Nicholson C."/>
            <person name="Noirot C."/>
            <person name="O'Bleness M."/>
            <person name="Paule C.R."/>
            <person name="Poulain J."/>
            <person name="Prion F."/>
            <person name="Qin B."/>
            <person name="Qu C."/>
            <person name="Retzel E.F."/>
            <person name="Riddle C."/>
            <person name="Sallet E."/>
            <person name="Samain S."/>
            <person name="Samson N."/>
            <person name="Sanders I."/>
            <person name="Saurat O."/>
            <person name="Scarpelli C."/>
            <person name="Schiex T."/>
            <person name="Segurens B."/>
            <person name="Severin A.J."/>
            <person name="Sherrier D.J."/>
            <person name="Shi R."/>
            <person name="Sims S."/>
            <person name="Singer S.R."/>
            <person name="Sinharoy S."/>
            <person name="Sterck L."/>
            <person name="Viollet A."/>
            <person name="Wang B.B."/>
            <person name="Wang K."/>
            <person name="Wang M."/>
            <person name="Wang X."/>
            <person name="Warfsmann J."/>
            <person name="Weissenbach J."/>
            <person name="White D.D."/>
            <person name="White J.D."/>
            <person name="Wiley G.B."/>
            <person name="Wincker P."/>
            <person name="Xing Y."/>
            <person name="Yang L."/>
            <person name="Yao Z."/>
            <person name="Ying F."/>
            <person name="Zhai J."/>
            <person name="Zhou L."/>
            <person name="Zuber A."/>
            <person name="Denarie J."/>
            <person name="Dixon R.A."/>
            <person name="May G.D."/>
            <person name="Schwartz D.C."/>
            <person name="Rogers J."/>
            <person name="Quetier F."/>
            <person name="Town C.D."/>
            <person name="Roe B.A."/>
        </authorList>
    </citation>
    <scope>NUCLEOTIDE SEQUENCE [LARGE SCALE GENOMIC DNA]</scope>
    <source>
        <strain evidence="4">A17</strain>
        <strain evidence="6 7">cv. Jemalong A17</strain>
    </source>
</reference>
<comment type="similarity">
    <text evidence="1">Belongs to the PPR family. P subfamily.</text>
</comment>
<dbReference type="NCBIfam" id="TIGR00756">
    <property type="entry name" value="PPR"/>
    <property type="match status" value="1"/>
</dbReference>
<dbReference type="eggNOG" id="KOG4197">
    <property type="taxonomic scope" value="Eukaryota"/>
</dbReference>
<feature type="repeat" description="PPR" evidence="3">
    <location>
        <begin position="207"/>
        <end position="241"/>
    </location>
</feature>
<evidence type="ECO:0000313" key="6">
    <source>
        <dbReference type="EnsemblPlants" id="AES58793"/>
    </source>
</evidence>
<evidence type="ECO:0000313" key="4">
    <source>
        <dbReference type="EMBL" id="AES58793.1"/>
    </source>
</evidence>
<evidence type="ECO:0000313" key="5">
    <source>
        <dbReference type="EMBL" id="RHN76742.1"/>
    </source>
</evidence>
<dbReference type="Proteomes" id="UP000002051">
    <property type="component" value="Unassembled WGS sequence"/>
</dbReference>
<dbReference type="EMBL" id="CM001217">
    <property type="protein sequence ID" value="AES58793.1"/>
    <property type="molecule type" value="Genomic_DNA"/>
</dbReference>
<dbReference type="PROSITE" id="PS51375">
    <property type="entry name" value="PPR"/>
    <property type="match status" value="2"/>
</dbReference>
<dbReference type="Gene3D" id="1.25.40.10">
    <property type="entry name" value="Tetratricopeptide repeat domain"/>
    <property type="match status" value="1"/>
</dbReference>
<dbReference type="InterPro" id="IPR011990">
    <property type="entry name" value="TPR-like_helical_dom_sf"/>
</dbReference>